<dbReference type="PANTHER" id="PTHR33498">
    <property type="entry name" value="TRANSPOSASE FOR INSERTION SEQUENCE ELEMENT IS1557"/>
    <property type="match status" value="1"/>
</dbReference>
<organism evidence="2 3">
    <name type="scientific">Paracraurococcus ruber</name>
    <dbReference type="NCBI Taxonomy" id="77675"/>
    <lineage>
        <taxon>Bacteria</taxon>
        <taxon>Pseudomonadati</taxon>
        <taxon>Pseudomonadota</taxon>
        <taxon>Alphaproteobacteria</taxon>
        <taxon>Acetobacterales</taxon>
        <taxon>Roseomonadaceae</taxon>
        <taxon>Paracraurococcus</taxon>
    </lineage>
</organism>
<evidence type="ECO:0000313" key="2">
    <source>
        <dbReference type="EMBL" id="MBK1660050.1"/>
    </source>
</evidence>
<accession>A0ABS1D0D4</accession>
<dbReference type="Pfam" id="PF14690">
    <property type="entry name" value="Zn_ribbon_ISL3"/>
    <property type="match status" value="1"/>
</dbReference>
<comment type="caution">
    <text evidence="2">The sequence shown here is derived from an EMBL/GenBank/DDBJ whole genome shotgun (WGS) entry which is preliminary data.</text>
</comment>
<feature type="domain" description="Transposase IS204/IS1001/IS1096/IS1165 zinc-finger" evidence="1">
    <location>
        <begin position="81"/>
        <end position="122"/>
    </location>
</feature>
<evidence type="ECO:0000313" key="3">
    <source>
        <dbReference type="Proteomes" id="UP000697995"/>
    </source>
</evidence>
<sequence>MPGPCRTGGCEGGLPWAGVEKGLWRRFRAGWALDAGVIGEETPAMPLLDPRPLLPSGLVVDTVETGADRITISAHPAATVSACPICGELSRRVHSRYRRRLLDLPSHGRAVELHLQVRRFRCVTAECPQRTFAEP</sequence>
<reference evidence="2 3" key="1">
    <citation type="journal article" date="2020" name="Microorganisms">
        <title>Osmotic Adaptation and Compatible Solute Biosynthesis of Phototrophic Bacteria as Revealed from Genome Analyses.</title>
        <authorList>
            <person name="Imhoff J.F."/>
            <person name="Rahn T."/>
            <person name="Kunzel S."/>
            <person name="Keller A."/>
            <person name="Neulinger S.C."/>
        </authorList>
    </citation>
    <scope>NUCLEOTIDE SEQUENCE [LARGE SCALE GENOMIC DNA]</scope>
    <source>
        <strain evidence="2 3">DSM 15382</strain>
    </source>
</reference>
<name>A0ABS1D0D4_9PROT</name>
<feature type="non-terminal residue" evidence="2">
    <location>
        <position position="135"/>
    </location>
</feature>
<dbReference type="EMBL" id="NRSG01000142">
    <property type="protein sequence ID" value="MBK1660050.1"/>
    <property type="molecule type" value="Genomic_DNA"/>
</dbReference>
<dbReference type="Proteomes" id="UP000697995">
    <property type="component" value="Unassembled WGS sequence"/>
</dbReference>
<dbReference type="PANTHER" id="PTHR33498:SF1">
    <property type="entry name" value="TRANSPOSASE FOR INSERTION SEQUENCE ELEMENT IS1557"/>
    <property type="match status" value="1"/>
</dbReference>
<gene>
    <name evidence="2" type="ORF">CKO45_17610</name>
</gene>
<proteinExistence type="predicted"/>
<protein>
    <recommendedName>
        <fullName evidence="1">Transposase IS204/IS1001/IS1096/IS1165 zinc-finger domain-containing protein</fullName>
    </recommendedName>
</protein>
<keyword evidence="3" id="KW-1185">Reference proteome</keyword>
<dbReference type="InterPro" id="IPR029261">
    <property type="entry name" value="Transposase_Znf"/>
</dbReference>
<dbReference type="InterPro" id="IPR047951">
    <property type="entry name" value="Transpos_ISL3"/>
</dbReference>
<evidence type="ECO:0000259" key="1">
    <source>
        <dbReference type="Pfam" id="PF14690"/>
    </source>
</evidence>